<evidence type="ECO:0000313" key="2">
    <source>
        <dbReference type="EMBL" id="SDN66063.1"/>
    </source>
</evidence>
<proteinExistence type="predicted"/>
<dbReference type="AlphaFoldDB" id="A0A1H0D7G9"/>
<dbReference type="GO" id="GO:0032259">
    <property type="term" value="P:methylation"/>
    <property type="evidence" value="ECO:0007669"/>
    <property type="project" value="UniProtKB-KW"/>
</dbReference>
<dbReference type="RefSeq" id="WP_093784404.1">
    <property type="nucleotide sequence ID" value="NZ_FNIE01000005.1"/>
</dbReference>
<evidence type="ECO:0000313" key="3">
    <source>
        <dbReference type="Proteomes" id="UP000199341"/>
    </source>
</evidence>
<dbReference type="PIRSF" id="PIRSF021700">
    <property type="entry name" value="3_dmu_93_MTrfase"/>
    <property type="match status" value="1"/>
</dbReference>
<dbReference type="Pfam" id="PF06983">
    <property type="entry name" value="3-dmu-9_3-mt"/>
    <property type="match status" value="1"/>
</dbReference>
<dbReference type="GO" id="GO:0008168">
    <property type="term" value="F:methyltransferase activity"/>
    <property type="evidence" value="ECO:0007669"/>
    <property type="project" value="UniProtKB-KW"/>
</dbReference>
<evidence type="ECO:0000259" key="1">
    <source>
        <dbReference type="Pfam" id="PF06983"/>
    </source>
</evidence>
<dbReference type="CDD" id="cd06588">
    <property type="entry name" value="PhnB_like"/>
    <property type="match status" value="1"/>
</dbReference>
<dbReference type="InterPro" id="IPR028973">
    <property type="entry name" value="PhnB-like"/>
</dbReference>
<dbReference type="EMBL" id="FNIE01000005">
    <property type="protein sequence ID" value="SDN66063.1"/>
    <property type="molecule type" value="Genomic_DNA"/>
</dbReference>
<dbReference type="InterPro" id="IPR009725">
    <property type="entry name" value="3_dmu_93_MTrfase"/>
</dbReference>
<gene>
    <name evidence="2" type="ORF">SAMN05216259_105101</name>
</gene>
<organism evidence="2 3">
    <name type="scientific">Actinacidiphila guanduensis</name>
    <dbReference type="NCBI Taxonomy" id="310781"/>
    <lineage>
        <taxon>Bacteria</taxon>
        <taxon>Bacillati</taxon>
        <taxon>Actinomycetota</taxon>
        <taxon>Actinomycetes</taxon>
        <taxon>Kitasatosporales</taxon>
        <taxon>Streptomycetaceae</taxon>
        <taxon>Actinacidiphila</taxon>
    </lineage>
</organism>
<keyword evidence="3" id="KW-1185">Reference proteome</keyword>
<dbReference type="InterPro" id="IPR029068">
    <property type="entry name" value="Glyas_Bleomycin-R_OHBP_Dase"/>
</dbReference>
<protein>
    <submittedName>
        <fullName evidence="2">Glyoxalase superfamily enzyme, possibly 3-demethylubiquinone-9 3-methyltransferase</fullName>
    </submittedName>
</protein>
<dbReference type="Gene3D" id="3.10.180.10">
    <property type="entry name" value="2,3-Dihydroxybiphenyl 1,2-Dioxygenase, domain 1"/>
    <property type="match status" value="1"/>
</dbReference>
<accession>A0A1H0D7G9</accession>
<keyword evidence="2" id="KW-0830">Ubiquinone</keyword>
<name>A0A1H0D7G9_9ACTN</name>
<feature type="domain" description="PhnB-like" evidence="1">
    <location>
        <begin position="7"/>
        <end position="121"/>
    </location>
</feature>
<sequence length="162" mass="17896">MTASDKQLTTCLWFDGQAEEAADFYLSVFKDSSRGRVGHYTEAGPGEPGSVLTVEFTLNGQRFVGLNGGPQFHFDEAISFQIPCADQEEVDYYWSRLTEGGGEEGPCGWLKDRFGVSWQVVPDALIEMAAGEDQEKAARAMAKMLTMHKLDIAELRRAYEGG</sequence>
<dbReference type="PANTHER" id="PTHR33990">
    <property type="entry name" value="PROTEIN YJDN-RELATED"/>
    <property type="match status" value="1"/>
</dbReference>
<dbReference type="PANTHER" id="PTHR33990:SF2">
    <property type="entry name" value="PHNB-LIKE DOMAIN-CONTAINING PROTEIN"/>
    <property type="match status" value="1"/>
</dbReference>
<dbReference type="OrthoDB" id="9806473at2"/>
<dbReference type="SUPFAM" id="SSF54593">
    <property type="entry name" value="Glyoxalase/Bleomycin resistance protein/Dihydroxybiphenyl dioxygenase"/>
    <property type="match status" value="1"/>
</dbReference>
<keyword evidence="2" id="KW-0808">Transferase</keyword>
<dbReference type="Proteomes" id="UP000199341">
    <property type="component" value="Unassembled WGS sequence"/>
</dbReference>
<keyword evidence="2" id="KW-0489">Methyltransferase</keyword>
<dbReference type="STRING" id="310781.SAMN05216259_105101"/>
<reference evidence="2 3" key="1">
    <citation type="submission" date="2016-10" db="EMBL/GenBank/DDBJ databases">
        <authorList>
            <person name="de Groot N.N."/>
        </authorList>
    </citation>
    <scope>NUCLEOTIDE SEQUENCE [LARGE SCALE GENOMIC DNA]</scope>
    <source>
        <strain evidence="2 3">CGMCC 4.2022</strain>
    </source>
</reference>